<protein>
    <recommendedName>
        <fullName evidence="6">C2H2-type domain-containing protein</fullName>
    </recommendedName>
</protein>
<gene>
    <name evidence="7" type="ORF">B0I36DRAFT_36636</name>
</gene>
<dbReference type="Proteomes" id="UP000756346">
    <property type="component" value="Unassembled WGS sequence"/>
</dbReference>
<feature type="region of interest" description="Disordered" evidence="5">
    <location>
        <begin position="1"/>
        <end position="45"/>
    </location>
</feature>
<evidence type="ECO:0000256" key="1">
    <source>
        <dbReference type="ARBA" id="ARBA00022723"/>
    </source>
</evidence>
<keyword evidence="2 4" id="KW-0863">Zinc-finger</keyword>
<dbReference type="SMART" id="SM00355">
    <property type="entry name" value="ZnF_C2H2"/>
    <property type="match status" value="2"/>
</dbReference>
<keyword evidence="3" id="KW-0862">Zinc</keyword>
<feature type="domain" description="C2H2-type" evidence="6">
    <location>
        <begin position="140"/>
        <end position="165"/>
    </location>
</feature>
<dbReference type="RefSeq" id="XP_046006467.1">
    <property type="nucleotide sequence ID" value="XM_046159287.1"/>
</dbReference>
<organism evidence="7 8">
    <name type="scientific">Microdochium trichocladiopsis</name>
    <dbReference type="NCBI Taxonomy" id="1682393"/>
    <lineage>
        <taxon>Eukaryota</taxon>
        <taxon>Fungi</taxon>
        <taxon>Dikarya</taxon>
        <taxon>Ascomycota</taxon>
        <taxon>Pezizomycotina</taxon>
        <taxon>Sordariomycetes</taxon>
        <taxon>Xylariomycetidae</taxon>
        <taxon>Xylariales</taxon>
        <taxon>Microdochiaceae</taxon>
        <taxon>Microdochium</taxon>
    </lineage>
</organism>
<dbReference type="OrthoDB" id="654211at2759"/>
<reference evidence="7" key="1">
    <citation type="journal article" date="2021" name="Nat. Commun.">
        <title>Genetic determinants of endophytism in the Arabidopsis root mycobiome.</title>
        <authorList>
            <person name="Mesny F."/>
            <person name="Miyauchi S."/>
            <person name="Thiergart T."/>
            <person name="Pickel B."/>
            <person name="Atanasova L."/>
            <person name="Karlsson M."/>
            <person name="Huettel B."/>
            <person name="Barry K.W."/>
            <person name="Haridas S."/>
            <person name="Chen C."/>
            <person name="Bauer D."/>
            <person name="Andreopoulos W."/>
            <person name="Pangilinan J."/>
            <person name="LaButti K."/>
            <person name="Riley R."/>
            <person name="Lipzen A."/>
            <person name="Clum A."/>
            <person name="Drula E."/>
            <person name="Henrissat B."/>
            <person name="Kohler A."/>
            <person name="Grigoriev I.V."/>
            <person name="Martin F.M."/>
            <person name="Hacquard S."/>
        </authorList>
    </citation>
    <scope>NUCLEOTIDE SEQUENCE</scope>
    <source>
        <strain evidence="7">MPI-CAGE-CH-0230</strain>
    </source>
</reference>
<dbReference type="GO" id="GO:0000981">
    <property type="term" value="F:DNA-binding transcription factor activity, RNA polymerase II-specific"/>
    <property type="evidence" value="ECO:0007669"/>
    <property type="project" value="TreeGrafter"/>
</dbReference>
<dbReference type="PROSITE" id="PS00028">
    <property type="entry name" value="ZINC_FINGER_C2H2_1"/>
    <property type="match status" value="2"/>
</dbReference>
<evidence type="ECO:0000313" key="7">
    <source>
        <dbReference type="EMBL" id="KAH7018200.1"/>
    </source>
</evidence>
<feature type="domain" description="C2H2-type" evidence="6">
    <location>
        <begin position="55"/>
        <end position="79"/>
    </location>
</feature>
<evidence type="ECO:0000259" key="6">
    <source>
        <dbReference type="PROSITE" id="PS50157"/>
    </source>
</evidence>
<keyword evidence="8" id="KW-1185">Reference proteome</keyword>
<evidence type="ECO:0000313" key="8">
    <source>
        <dbReference type="Proteomes" id="UP000756346"/>
    </source>
</evidence>
<evidence type="ECO:0000256" key="4">
    <source>
        <dbReference type="PROSITE-ProRule" id="PRU00042"/>
    </source>
</evidence>
<dbReference type="PANTHER" id="PTHR23235:SF120">
    <property type="entry name" value="KRUPPEL-LIKE FACTOR 15"/>
    <property type="match status" value="1"/>
</dbReference>
<dbReference type="GO" id="GO:0000978">
    <property type="term" value="F:RNA polymerase II cis-regulatory region sequence-specific DNA binding"/>
    <property type="evidence" value="ECO:0007669"/>
    <property type="project" value="TreeGrafter"/>
</dbReference>
<name>A0A9P8XTS6_9PEZI</name>
<dbReference type="Gene3D" id="3.30.160.60">
    <property type="entry name" value="Classic Zinc Finger"/>
    <property type="match status" value="2"/>
</dbReference>
<dbReference type="PROSITE" id="PS50157">
    <property type="entry name" value="ZINC_FINGER_C2H2_2"/>
    <property type="match status" value="2"/>
</dbReference>
<comment type="caution">
    <text evidence="7">The sequence shown here is derived from an EMBL/GenBank/DDBJ whole genome shotgun (WGS) entry which is preliminary data.</text>
</comment>
<dbReference type="InterPro" id="IPR036236">
    <property type="entry name" value="Znf_C2H2_sf"/>
</dbReference>
<evidence type="ECO:0000256" key="2">
    <source>
        <dbReference type="ARBA" id="ARBA00022771"/>
    </source>
</evidence>
<accession>A0A9P8XTS6</accession>
<proteinExistence type="predicted"/>
<dbReference type="SUPFAM" id="SSF57667">
    <property type="entry name" value="beta-beta-alpha zinc fingers"/>
    <property type="match status" value="2"/>
</dbReference>
<dbReference type="GeneID" id="70188833"/>
<sequence length="165" mass="19218">MDGPDTYGEIPAGDQSNHSEELDEAMGQTRRTPLRFEEEPMPSLERWPPNAQGRFECWFKDCGRNYPGRSHLAKHLRKHFRPVICPVCPRPMRSPGGELAADELAVDQLWRCAEQRDMERHVLAHHTQWAVNHGFVQELIRCPTCNEEFTREDNLRRHERRAHGG</sequence>
<evidence type="ECO:0000256" key="5">
    <source>
        <dbReference type="SAM" id="MobiDB-lite"/>
    </source>
</evidence>
<dbReference type="InterPro" id="IPR013087">
    <property type="entry name" value="Znf_C2H2_type"/>
</dbReference>
<evidence type="ECO:0000256" key="3">
    <source>
        <dbReference type="ARBA" id="ARBA00022833"/>
    </source>
</evidence>
<keyword evidence="1" id="KW-0479">Metal-binding</keyword>
<dbReference type="PANTHER" id="PTHR23235">
    <property type="entry name" value="KRUEPPEL-LIKE TRANSCRIPTION FACTOR"/>
    <property type="match status" value="1"/>
</dbReference>
<dbReference type="AlphaFoldDB" id="A0A9P8XTS6"/>
<dbReference type="GO" id="GO:0008270">
    <property type="term" value="F:zinc ion binding"/>
    <property type="evidence" value="ECO:0007669"/>
    <property type="project" value="UniProtKB-KW"/>
</dbReference>
<dbReference type="Pfam" id="PF00096">
    <property type="entry name" value="zf-C2H2"/>
    <property type="match status" value="2"/>
</dbReference>
<dbReference type="EMBL" id="JAGTJQ010000011">
    <property type="protein sequence ID" value="KAH7018200.1"/>
    <property type="molecule type" value="Genomic_DNA"/>
</dbReference>